<dbReference type="PANTHER" id="PTHR11266:SF80">
    <property type="entry name" value="PEROXISOMAL MEMBRANE PROTEIN 2"/>
    <property type="match status" value="1"/>
</dbReference>
<protein>
    <recommendedName>
        <fullName evidence="9">Mpv17/PMP22 family protein</fullName>
    </recommendedName>
</protein>
<keyword evidence="8" id="KW-1185">Reference proteome</keyword>
<evidence type="ECO:0000256" key="5">
    <source>
        <dbReference type="ARBA" id="ARBA00023136"/>
    </source>
</evidence>
<dbReference type="InParanoid" id="A0A0C3CZA9"/>
<dbReference type="STRING" id="913774.A0A0C3CZA9"/>
<sequence>MPSPIINNTIQAVILASTSCVIGQLISAYRRETLFTIDLTRLTQFIIFAVLNSPPNFLWQTFLEQSFPSTHLVPTSSALKAASENDEKKLDHEEKTHTLLEPKLSISNTIMKFLLDQTIGAALNTLLFSLVFAGFQGANFAQAVQIARQDFWSLIFAGMKLWPFVTLVNFTLVKSVQSRQLVSGLANVGWGVYLSLIAAGE</sequence>
<comment type="subcellular location">
    <subcellularLocation>
        <location evidence="1">Membrane</location>
        <topology evidence="1">Multi-pass membrane protein</topology>
    </subcellularLocation>
</comment>
<reference evidence="8" key="2">
    <citation type="submission" date="2015-01" db="EMBL/GenBank/DDBJ databases">
        <title>Evolutionary Origins and Diversification of the Mycorrhizal Mutualists.</title>
        <authorList>
            <consortium name="DOE Joint Genome Institute"/>
            <consortium name="Mycorrhizal Genomics Consortium"/>
            <person name="Kohler A."/>
            <person name="Kuo A."/>
            <person name="Nagy L.G."/>
            <person name="Floudas D."/>
            <person name="Copeland A."/>
            <person name="Barry K.W."/>
            <person name="Cichocki N."/>
            <person name="Veneault-Fourrey C."/>
            <person name="LaButti K."/>
            <person name="Lindquist E.A."/>
            <person name="Lipzen A."/>
            <person name="Lundell T."/>
            <person name="Morin E."/>
            <person name="Murat C."/>
            <person name="Riley R."/>
            <person name="Ohm R."/>
            <person name="Sun H."/>
            <person name="Tunlid A."/>
            <person name="Henrissat B."/>
            <person name="Grigoriev I.V."/>
            <person name="Hibbett D.S."/>
            <person name="Martin F."/>
        </authorList>
    </citation>
    <scope>NUCLEOTIDE SEQUENCE [LARGE SCALE GENOMIC DNA]</scope>
    <source>
        <strain evidence="8">Zn</strain>
    </source>
</reference>
<evidence type="ECO:0000313" key="8">
    <source>
        <dbReference type="Proteomes" id="UP000054321"/>
    </source>
</evidence>
<keyword evidence="4 6" id="KW-1133">Transmembrane helix</keyword>
<dbReference type="Proteomes" id="UP000054321">
    <property type="component" value="Unassembled WGS sequence"/>
</dbReference>
<dbReference type="PANTHER" id="PTHR11266">
    <property type="entry name" value="PEROXISOMAL MEMBRANE PROTEIN 2, PXMP2 MPV17"/>
    <property type="match status" value="1"/>
</dbReference>
<evidence type="ECO:0000313" key="7">
    <source>
        <dbReference type="EMBL" id="KIN04359.1"/>
    </source>
</evidence>
<evidence type="ECO:0000256" key="3">
    <source>
        <dbReference type="ARBA" id="ARBA00022692"/>
    </source>
</evidence>
<evidence type="ECO:0000256" key="6">
    <source>
        <dbReference type="RuleBase" id="RU363053"/>
    </source>
</evidence>
<proteinExistence type="inferred from homology"/>
<feature type="transmembrane region" description="Helical" evidence="6">
    <location>
        <begin position="113"/>
        <end position="135"/>
    </location>
</feature>
<dbReference type="HOGENOM" id="CLU_049109_3_1_1"/>
<organism evidence="7 8">
    <name type="scientific">Oidiodendron maius (strain Zn)</name>
    <dbReference type="NCBI Taxonomy" id="913774"/>
    <lineage>
        <taxon>Eukaryota</taxon>
        <taxon>Fungi</taxon>
        <taxon>Dikarya</taxon>
        <taxon>Ascomycota</taxon>
        <taxon>Pezizomycotina</taxon>
        <taxon>Leotiomycetes</taxon>
        <taxon>Leotiomycetes incertae sedis</taxon>
        <taxon>Myxotrichaceae</taxon>
        <taxon>Oidiodendron</taxon>
    </lineage>
</organism>
<feature type="transmembrane region" description="Helical" evidence="6">
    <location>
        <begin position="151"/>
        <end position="173"/>
    </location>
</feature>
<evidence type="ECO:0000256" key="1">
    <source>
        <dbReference type="ARBA" id="ARBA00004141"/>
    </source>
</evidence>
<reference evidence="7 8" key="1">
    <citation type="submission" date="2014-04" db="EMBL/GenBank/DDBJ databases">
        <authorList>
            <consortium name="DOE Joint Genome Institute"/>
            <person name="Kuo A."/>
            <person name="Martino E."/>
            <person name="Perotto S."/>
            <person name="Kohler A."/>
            <person name="Nagy L.G."/>
            <person name="Floudas D."/>
            <person name="Copeland A."/>
            <person name="Barry K.W."/>
            <person name="Cichocki N."/>
            <person name="Veneault-Fourrey C."/>
            <person name="LaButti K."/>
            <person name="Lindquist E.A."/>
            <person name="Lipzen A."/>
            <person name="Lundell T."/>
            <person name="Morin E."/>
            <person name="Murat C."/>
            <person name="Sun H."/>
            <person name="Tunlid A."/>
            <person name="Henrissat B."/>
            <person name="Grigoriev I.V."/>
            <person name="Hibbett D.S."/>
            <person name="Martin F."/>
            <person name="Nordberg H.P."/>
            <person name="Cantor M.N."/>
            <person name="Hua S.X."/>
        </authorList>
    </citation>
    <scope>NUCLEOTIDE SEQUENCE [LARGE SCALE GENOMIC DNA]</scope>
    <source>
        <strain evidence="7 8">Zn</strain>
    </source>
</reference>
<keyword evidence="3 6" id="KW-0812">Transmembrane</keyword>
<dbReference type="OrthoDB" id="10267969at2759"/>
<comment type="similarity">
    <text evidence="2 6">Belongs to the peroxisomal membrane protein PXMP2/4 family.</text>
</comment>
<gene>
    <name evidence="7" type="ORF">OIDMADRAFT_17460</name>
</gene>
<keyword evidence="5 6" id="KW-0472">Membrane</keyword>
<name>A0A0C3CZA9_OIDMZ</name>
<evidence type="ECO:0008006" key="9">
    <source>
        <dbReference type="Google" id="ProtNLM"/>
    </source>
</evidence>
<evidence type="ECO:0000256" key="4">
    <source>
        <dbReference type="ARBA" id="ARBA00022989"/>
    </source>
</evidence>
<dbReference type="AlphaFoldDB" id="A0A0C3CZA9"/>
<evidence type="ECO:0000256" key="2">
    <source>
        <dbReference type="ARBA" id="ARBA00006824"/>
    </source>
</evidence>
<dbReference type="EMBL" id="KN832872">
    <property type="protein sequence ID" value="KIN04359.1"/>
    <property type="molecule type" value="Genomic_DNA"/>
</dbReference>
<dbReference type="GO" id="GO:0005778">
    <property type="term" value="C:peroxisomal membrane"/>
    <property type="evidence" value="ECO:0007669"/>
    <property type="project" value="TreeGrafter"/>
</dbReference>
<dbReference type="Pfam" id="PF04117">
    <property type="entry name" value="Mpv17_PMP22"/>
    <property type="match status" value="1"/>
</dbReference>
<dbReference type="InterPro" id="IPR007248">
    <property type="entry name" value="Mpv17_PMP22"/>
</dbReference>
<accession>A0A0C3CZA9</accession>